<dbReference type="OrthoDB" id="1704342at2"/>
<keyword evidence="1" id="KW-0560">Oxidoreductase</keyword>
<evidence type="ECO:0000313" key="2">
    <source>
        <dbReference type="EMBL" id="AOT69200.1"/>
    </source>
</evidence>
<dbReference type="Pfam" id="PF09338">
    <property type="entry name" value="Gly_reductase"/>
    <property type="match status" value="1"/>
</dbReference>
<dbReference type="KEGG" id="gfe:Gferi_06255"/>
<dbReference type="InterPro" id="IPR015417">
    <property type="entry name" value="Gly_reductase_pB_sua/b"/>
</dbReference>
<gene>
    <name evidence="2" type="ORF">Gferi_06255</name>
</gene>
<protein>
    <submittedName>
        <fullName evidence="2">Beta-aspartyl-peptidase</fullName>
    </submittedName>
</protein>
<dbReference type="RefSeq" id="WP_069974766.1">
    <property type="nucleotide sequence ID" value="NZ_CP017269.1"/>
</dbReference>
<dbReference type="EMBL" id="CP017269">
    <property type="protein sequence ID" value="AOT69200.1"/>
    <property type="molecule type" value="Genomic_DNA"/>
</dbReference>
<evidence type="ECO:0000313" key="3">
    <source>
        <dbReference type="Proteomes" id="UP000095743"/>
    </source>
</evidence>
<organism evidence="2 3">
    <name type="scientific">Geosporobacter ferrireducens</name>
    <dbReference type="NCBI Taxonomy" id="1424294"/>
    <lineage>
        <taxon>Bacteria</taxon>
        <taxon>Bacillati</taxon>
        <taxon>Bacillota</taxon>
        <taxon>Clostridia</taxon>
        <taxon>Peptostreptococcales</taxon>
        <taxon>Thermotaleaceae</taxon>
        <taxon>Geosporobacter</taxon>
    </lineage>
</organism>
<keyword evidence="3" id="KW-1185">Reference proteome</keyword>
<dbReference type="Proteomes" id="UP000095743">
    <property type="component" value="Chromosome"/>
</dbReference>
<accession>A0A1D8GE90</accession>
<dbReference type="STRING" id="1424294.Gferi_06255"/>
<reference evidence="2 3" key="1">
    <citation type="submission" date="2016-09" db="EMBL/GenBank/DDBJ databases">
        <title>Genomic analysis reveals versatility of anaerobic energy metabolism of Geosporobacter ferrireducens IRF9 of phylum Firmicutes.</title>
        <authorList>
            <person name="Kim S.-J."/>
        </authorList>
    </citation>
    <scope>NUCLEOTIDE SEQUENCE [LARGE SCALE GENOMIC DNA]</scope>
    <source>
        <strain evidence="2 3">IRF9</strain>
    </source>
</reference>
<proteinExistence type="predicted"/>
<dbReference type="AlphaFoldDB" id="A0A1D8GE90"/>
<name>A0A1D8GE90_9FIRM</name>
<evidence type="ECO:0000256" key="1">
    <source>
        <dbReference type="ARBA" id="ARBA00023002"/>
    </source>
</evidence>
<sequence>MELEVREIFIKDVQFGDKIEIMDHILYINKDEIADLLRADERIAGVKIDLARPGESVRIIPVKDVIEPRAKLNGDAFPGIDGKIEAVGSGVTYALKGCSVITTGPIVGFQEGIIDMCGPLAEYTPFAHLNNIVIHIQKKEGLHPHEHEEAVRIAGIKAAHYIAKKVLNAEYDRANKYFWNHFGDSASDTKELPRVAYVYLCMSQGLLHDTYFYGKDTKKISPSIISPLEVFDGAIVSGNCVSPGSKTTTFHHQNNAVIRECFKRHGLEINFAGIVLNPLMVTLEDKIRNSVFTVKLVEMLGVEGVVISQEGFGNPTTDLMMICERLEKKGIKTVLISNEDAGVDGKSESLPDGTVKADAIVSTGNSNATIKIPPMDKILGDLQAIEHVTGGFVGSIQEDGGLIIEIHGIMGSHNLQGYSKLSAVTV</sequence>
<dbReference type="GO" id="GO:0050485">
    <property type="term" value="F:oxidoreductase activity, acting on X-H and Y-H to form an X-Y bond, with a disulfide as acceptor"/>
    <property type="evidence" value="ECO:0007669"/>
    <property type="project" value="InterPro"/>
</dbReference>